<sequence length="291" mass="31587">MSIGFTHLRSFHAVATTGGFTRAAQMLKIGQPTVTTQIKELESSYGVELFLRQGRQIALTEAGQALTELTGRIMQLREEAHELLSGHGKLQTGHLRVAAVGPFHATAMIAAFRQRHPGIEISIAFGNSEQTLARLTGLEADVAVLAHPVEDPRVLSHLYSTHEVVVFVNADHPWFGRTSVPLEELEGQPCVLRERGSSTRLAFERAMAGAGLSIRQELEIGSREGVWKAVELGMGIGVVADFEFVAHPRLCPIAIAGGAVRTEYRIAVLRDRAATPKLRAFLEAAETTRAG</sequence>
<protein>
    <submittedName>
        <fullName evidence="6">LysR family transcriptional regulator</fullName>
    </submittedName>
</protein>
<dbReference type="AlphaFoldDB" id="A0A7Z0I1V5"/>
<dbReference type="FunFam" id="1.10.10.10:FF:000001">
    <property type="entry name" value="LysR family transcriptional regulator"/>
    <property type="match status" value="1"/>
</dbReference>
<evidence type="ECO:0000256" key="4">
    <source>
        <dbReference type="ARBA" id="ARBA00023163"/>
    </source>
</evidence>
<organism evidence="6 7">
    <name type="scientific">Rhabdonatronobacter sediminivivens</name>
    <dbReference type="NCBI Taxonomy" id="2743469"/>
    <lineage>
        <taxon>Bacteria</taxon>
        <taxon>Pseudomonadati</taxon>
        <taxon>Pseudomonadota</taxon>
        <taxon>Alphaproteobacteria</taxon>
        <taxon>Rhodobacterales</taxon>
        <taxon>Paracoccaceae</taxon>
        <taxon>Rhabdonatronobacter</taxon>
    </lineage>
</organism>
<evidence type="ECO:0000313" key="7">
    <source>
        <dbReference type="Proteomes" id="UP000529417"/>
    </source>
</evidence>
<dbReference type="SUPFAM" id="SSF53850">
    <property type="entry name" value="Periplasmic binding protein-like II"/>
    <property type="match status" value="1"/>
</dbReference>
<evidence type="ECO:0000256" key="2">
    <source>
        <dbReference type="ARBA" id="ARBA00023015"/>
    </source>
</evidence>
<reference evidence="6 7" key="1">
    <citation type="journal article" date="2000" name="Arch. Microbiol.">
        <title>Rhodobaca bogoriensis gen. nov. and sp. nov., an alkaliphilic purple nonsulfur bacterium from African Rift Valley soda lakes.</title>
        <authorList>
            <person name="Milford A.D."/>
            <person name="Achenbach L.A."/>
            <person name="Jung D.O."/>
            <person name="Madigan M.T."/>
        </authorList>
    </citation>
    <scope>NUCLEOTIDE SEQUENCE [LARGE SCALE GENOMIC DNA]</scope>
    <source>
        <strain evidence="6 7">2376</strain>
    </source>
</reference>
<evidence type="ECO:0000256" key="1">
    <source>
        <dbReference type="ARBA" id="ARBA00009437"/>
    </source>
</evidence>
<comment type="caution">
    <text evidence="6">The sequence shown here is derived from an EMBL/GenBank/DDBJ whole genome shotgun (WGS) entry which is preliminary data.</text>
</comment>
<dbReference type="Gene3D" id="3.40.190.290">
    <property type="match status" value="1"/>
</dbReference>
<dbReference type="PROSITE" id="PS50931">
    <property type="entry name" value="HTH_LYSR"/>
    <property type="match status" value="1"/>
</dbReference>
<dbReference type="Pfam" id="PF03466">
    <property type="entry name" value="LysR_substrate"/>
    <property type="match status" value="1"/>
</dbReference>
<dbReference type="Gene3D" id="1.10.10.10">
    <property type="entry name" value="Winged helix-like DNA-binding domain superfamily/Winged helix DNA-binding domain"/>
    <property type="match status" value="1"/>
</dbReference>
<dbReference type="PRINTS" id="PR00039">
    <property type="entry name" value="HTHLYSR"/>
</dbReference>
<dbReference type="EMBL" id="JACBXS010000045">
    <property type="protein sequence ID" value="NYS26427.1"/>
    <property type="molecule type" value="Genomic_DNA"/>
</dbReference>
<dbReference type="InterPro" id="IPR000847">
    <property type="entry name" value="LysR_HTH_N"/>
</dbReference>
<dbReference type="InterPro" id="IPR036390">
    <property type="entry name" value="WH_DNA-bd_sf"/>
</dbReference>
<keyword evidence="4" id="KW-0804">Transcription</keyword>
<evidence type="ECO:0000259" key="5">
    <source>
        <dbReference type="PROSITE" id="PS50931"/>
    </source>
</evidence>
<dbReference type="GO" id="GO:0000976">
    <property type="term" value="F:transcription cis-regulatory region binding"/>
    <property type="evidence" value="ECO:0007669"/>
    <property type="project" value="TreeGrafter"/>
</dbReference>
<dbReference type="Proteomes" id="UP000529417">
    <property type="component" value="Unassembled WGS sequence"/>
</dbReference>
<dbReference type="SUPFAM" id="SSF46785">
    <property type="entry name" value="Winged helix' DNA-binding domain"/>
    <property type="match status" value="1"/>
</dbReference>
<keyword evidence="7" id="KW-1185">Reference proteome</keyword>
<name>A0A7Z0I1V5_9RHOB</name>
<accession>A0A7Z0I1V5</accession>
<keyword evidence="2" id="KW-0805">Transcription regulation</keyword>
<dbReference type="RefSeq" id="WP_179907223.1">
    <property type="nucleotide sequence ID" value="NZ_JACBXS010000045.1"/>
</dbReference>
<gene>
    <name evidence="6" type="ORF">HUK65_15680</name>
</gene>
<dbReference type="PANTHER" id="PTHR30126">
    <property type="entry name" value="HTH-TYPE TRANSCRIPTIONAL REGULATOR"/>
    <property type="match status" value="1"/>
</dbReference>
<dbReference type="InterPro" id="IPR036388">
    <property type="entry name" value="WH-like_DNA-bd_sf"/>
</dbReference>
<dbReference type="InterPro" id="IPR005119">
    <property type="entry name" value="LysR_subst-bd"/>
</dbReference>
<comment type="similarity">
    <text evidence="1">Belongs to the LysR transcriptional regulatory family.</text>
</comment>
<feature type="domain" description="HTH lysR-type" evidence="5">
    <location>
        <begin position="3"/>
        <end position="60"/>
    </location>
</feature>
<keyword evidence="3" id="KW-0238">DNA-binding</keyword>
<dbReference type="GO" id="GO:0003700">
    <property type="term" value="F:DNA-binding transcription factor activity"/>
    <property type="evidence" value="ECO:0007669"/>
    <property type="project" value="InterPro"/>
</dbReference>
<proteinExistence type="inferred from homology"/>
<dbReference type="Pfam" id="PF00126">
    <property type="entry name" value="HTH_1"/>
    <property type="match status" value="1"/>
</dbReference>
<dbReference type="PANTHER" id="PTHR30126:SF94">
    <property type="entry name" value="LYSR FAMILY TRANSCRIPTIONAL REGULATOR"/>
    <property type="match status" value="1"/>
</dbReference>
<evidence type="ECO:0000313" key="6">
    <source>
        <dbReference type="EMBL" id="NYS26427.1"/>
    </source>
</evidence>
<evidence type="ECO:0000256" key="3">
    <source>
        <dbReference type="ARBA" id="ARBA00023125"/>
    </source>
</evidence>